<dbReference type="GO" id="GO:0001681">
    <property type="term" value="F:sialate O-acetylesterase activity"/>
    <property type="evidence" value="ECO:0007669"/>
    <property type="project" value="InterPro"/>
</dbReference>
<feature type="domain" description="Sialate O-acetylesterase" evidence="3">
    <location>
        <begin position="108"/>
        <end position="355"/>
    </location>
</feature>
<dbReference type="Gene3D" id="3.40.50.1110">
    <property type="entry name" value="SGNH hydrolase"/>
    <property type="match status" value="1"/>
</dbReference>
<dbReference type="PANTHER" id="PTHR22901">
    <property type="entry name" value="SIALATE O-ACETYLESTERASE"/>
    <property type="match status" value="1"/>
</dbReference>
<dbReference type="InterPro" id="IPR005181">
    <property type="entry name" value="SASA"/>
</dbReference>
<dbReference type="PANTHER" id="PTHR22901:SF0">
    <property type="entry name" value="SIALATE O-ACETYLESTERASE"/>
    <property type="match status" value="1"/>
</dbReference>
<evidence type="ECO:0000259" key="3">
    <source>
        <dbReference type="Pfam" id="PF03629"/>
    </source>
</evidence>
<dbReference type="Proteomes" id="UP000033047">
    <property type="component" value="Unassembled WGS sequence"/>
</dbReference>
<dbReference type="SUPFAM" id="SSF52266">
    <property type="entry name" value="SGNH hydrolase"/>
    <property type="match status" value="1"/>
</dbReference>
<evidence type="ECO:0000256" key="1">
    <source>
        <dbReference type="ARBA" id="ARBA00022801"/>
    </source>
</evidence>
<evidence type="ECO:0000256" key="2">
    <source>
        <dbReference type="SAM" id="SignalP"/>
    </source>
</evidence>
<dbReference type="PATRIC" id="fig|927665.4.peg.2204"/>
<dbReference type="Pfam" id="PF03629">
    <property type="entry name" value="SASA"/>
    <property type="match status" value="1"/>
</dbReference>
<dbReference type="GO" id="GO:0005975">
    <property type="term" value="P:carbohydrate metabolic process"/>
    <property type="evidence" value="ECO:0007669"/>
    <property type="project" value="TreeGrafter"/>
</dbReference>
<proteinExistence type="predicted"/>
<feature type="signal peptide" evidence="2">
    <location>
        <begin position="1"/>
        <end position="22"/>
    </location>
</feature>
<gene>
    <name evidence="4" type="ORF">HMPREF1535_02147</name>
</gene>
<name>A0A0F5JEM9_9BACT</name>
<dbReference type="InterPro" id="IPR036514">
    <property type="entry name" value="SGNH_hydro_sf"/>
</dbReference>
<feature type="chain" id="PRO_5002489184" description="Sialate O-acetylesterase domain-containing protein" evidence="2">
    <location>
        <begin position="23"/>
        <end position="469"/>
    </location>
</feature>
<evidence type="ECO:0000313" key="5">
    <source>
        <dbReference type="Proteomes" id="UP000033047"/>
    </source>
</evidence>
<dbReference type="HOGENOM" id="CLU_015150_0_0_10"/>
<keyword evidence="1" id="KW-0378">Hydrolase</keyword>
<keyword evidence="2" id="KW-0732">Signal</keyword>
<sequence length="469" mass="51515">MKLTRITGIVAGLSLLVAGMQAQVSLPAVFTDHMVLQQKSEVPVWGWGSASATIKVVGSWAPLDTATTVVRSDGTWDTTLKTIGAGGPYTLSVLGDGTRELKDVMLGEVWLCSGQSNMEWTPMHGIDNSEEEVAAANYPNIRFFHIPKRGAATPQNNCEASWAPCTPDRMKSTSAIAYFFGRDLQKDLNVPVGLIVSAWGGTPAEVWVPEEQVMNNPRIRDVMPDKTYPWWPVEPGVLYNQMISPVVPYALAGAIWYQGESNRDHPDSYGILLKTMVESWRKSFKKDFPFYLVQIAPHTYNSGDNGAALVREHQEWVARTVPGAGMVAVSDCVADVKNIHPTDKQSVGQRLANMALGKIYGRLDSGYESPLFESMTIDKNKAVISFLHAGNGLMCKDKEITGFMIAGEDGVFVPAKVRIKDNTVVVTSSKVKKPVVVHYCFDDATIGNLFSKEGLPVAPFRTDRNWNNE</sequence>
<dbReference type="RefSeq" id="WP_046146077.1">
    <property type="nucleotide sequence ID" value="NZ_KQ033912.1"/>
</dbReference>
<reference evidence="4 5" key="1">
    <citation type="submission" date="2013-04" db="EMBL/GenBank/DDBJ databases">
        <title>The Genome Sequence of Parabacteroides goldsteinii DSM 19448.</title>
        <authorList>
            <consortium name="The Broad Institute Genomics Platform"/>
            <person name="Earl A."/>
            <person name="Ward D."/>
            <person name="Feldgarden M."/>
            <person name="Gevers D."/>
            <person name="Martens E."/>
            <person name="Sakamoto M."/>
            <person name="Benno Y."/>
            <person name="Song Y."/>
            <person name="Liu C."/>
            <person name="Lee J."/>
            <person name="Bolanos M."/>
            <person name="Vaisanen M.L."/>
            <person name="Finegold S.M."/>
            <person name="Walker B."/>
            <person name="Young S."/>
            <person name="Zeng Q."/>
            <person name="Gargeya S."/>
            <person name="Fitzgerald M."/>
            <person name="Haas B."/>
            <person name="Abouelleil A."/>
            <person name="Allen A.W."/>
            <person name="Alvarado L."/>
            <person name="Arachchi H.M."/>
            <person name="Berlin A.M."/>
            <person name="Chapman S.B."/>
            <person name="Gainer-Dewar J."/>
            <person name="Goldberg J."/>
            <person name="Griggs A."/>
            <person name="Gujja S."/>
            <person name="Hansen M."/>
            <person name="Howarth C."/>
            <person name="Imamovic A."/>
            <person name="Ireland A."/>
            <person name="Larimer J."/>
            <person name="McCowan C."/>
            <person name="Murphy C."/>
            <person name="Pearson M."/>
            <person name="Poon T.W."/>
            <person name="Priest M."/>
            <person name="Roberts A."/>
            <person name="Saif S."/>
            <person name="Shea T."/>
            <person name="Sisk P."/>
            <person name="Sykes S."/>
            <person name="Wortman J."/>
            <person name="Nusbaum C."/>
            <person name="Birren B."/>
        </authorList>
    </citation>
    <scope>NUCLEOTIDE SEQUENCE [LARGE SCALE GENOMIC DNA]</scope>
    <source>
        <strain evidence="4 5">DSM 19448</strain>
    </source>
</reference>
<comment type="caution">
    <text evidence="4">The sequence shown here is derived from an EMBL/GenBank/DDBJ whole genome shotgun (WGS) entry which is preliminary data.</text>
</comment>
<dbReference type="STRING" id="927665.HMPREF1535_02147"/>
<accession>A0A0F5JEM9</accession>
<evidence type="ECO:0000313" key="4">
    <source>
        <dbReference type="EMBL" id="KKB56173.1"/>
    </source>
</evidence>
<dbReference type="InterPro" id="IPR039329">
    <property type="entry name" value="SIAE"/>
</dbReference>
<protein>
    <recommendedName>
        <fullName evidence="3">Sialate O-acetylesterase domain-containing protein</fullName>
    </recommendedName>
</protein>
<dbReference type="EMBL" id="AQHV01000011">
    <property type="protein sequence ID" value="KKB56173.1"/>
    <property type="molecule type" value="Genomic_DNA"/>
</dbReference>
<organism evidence="4 5">
    <name type="scientific">Parabacteroides goldsteinii DSM 19448 = WAL 12034</name>
    <dbReference type="NCBI Taxonomy" id="927665"/>
    <lineage>
        <taxon>Bacteria</taxon>
        <taxon>Pseudomonadati</taxon>
        <taxon>Bacteroidota</taxon>
        <taxon>Bacteroidia</taxon>
        <taxon>Bacteroidales</taxon>
        <taxon>Tannerellaceae</taxon>
        <taxon>Parabacteroides</taxon>
    </lineage>
</organism>
<dbReference type="AlphaFoldDB" id="A0A0F5JEM9"/>